<dbReference type="Pfam" id="PF00754">
    <property type="entry name" value="F5_F8_type_C"/>
    <property type="match status" value="1"/>
</dbReference>
<dbReference type="SUPFAM" id="SSF49785">
    <property type="entry name" value="Galactose-binding domain-like"/>
    <property type="match status" value="1"/>
</dbReference>
<dbReference type="AlphaFoldDB" id="A0A8B7ZJ70"/>
<keyword evidence="3" id="KW-1185">Reference proteome</keyword>
<evidence type="ECO:0000313" key="3">
    <source>
        <dbReference type="Proteomes" id="UP000694845"/>
    </source>
</evidence>
<protein>
    <submittedName>
        <fullName evidence="4">Lactadherin-like</fullName>
    </submittedName>
</protein>
<dbReference type="KEGG" id="aplc:110986997"/>
<dbReference type="OMA" id="CYENTHV"/>
<dbReference type="Gene3D" id="2.60.120.260">
    <property type="entry name" value="Galactose-binding domain-like"/>
    <property type="match status" value="1"/>
</dbReference>
<proteinExistence type="predicted"/>
<dbReference type="PROSITE" id="PS50022">
    <property type="entry name" value="FA58C_3"/>
    <property type="match status" value="1"/>
</dbReference>
<dbReference type="GeneID" id="110986997"/>
<evidence type="ECO:0000256" key="1">
    <source>
        <dbReference type="SAM" id="SignalP"/>
    </source>
</evidence>
<accession>A0A8B7ZJ70</accession>
<gene>
    <name evidence="4" type="primary">LOC110986997</name>
</gene>
<keyword evidence="1" id="KW-0732">Signal</keyword>
<dbReference type="PANTHER" id="PTHR24543">
    <property type="entry name" value="MULTICOPPER OXIDASE-RELATED"/>
    <property type="match status" value="1"/>
</dbReference>
<dbReference type="InterPro" id="IPR000421">
    <property type="entry name" value="FA58C"/>
</dbReference>
<dbReference type="SMART" id="SM00231">
    <property type="entry name" value="FA58C"/>
    <property type="match status" value="1"/>
</dbReference>
<dbReference type="InterPro" id="IPR008979">
    <property type="entry name" value="Galactose-bd-like_sf"/>
</dbReference>
<evidence type="ECO:0000313" key="4">
    <source>
        <dbReference type="RefSeq" id="XP_022105062.1"/>
    </source>
</evidence>
<feature type="chain" id="PRO_5034572656" evidence="1">
    <location>
        <begin position="25"/>
        <end position="285"/>
    </location>
</feature>
<sequence length="285" mass="31832">MSTLLTWKMSPAILVAVGLQLIGAAFSTASSCQCFIGQENEPATNRMRWALPYKNPCKCSSVQLGGVNMVRPLRLVQVPYVDASFHLPEIRTQFNCSIKYGCSEEKPLGMEDGRIPKDSITASSYFRKRSDHGPARARLNTQGVAAAWCCDEIQDPDHPWIQVEFESEVYVTGLVTQSRGGDSNNRNRQRVTRFRVAHSNDGASWKYVTGTNGTPKEFIGNSESDDYDDLATARLGTVVRTKFLRILPTTWNGFCSMRFEVLGCYENSTFTFYEAVTKVPPSTHN</sequence>
<dbReference type="PROSITE" id="PS01286">
    <property type="entry name" value="FA58C_2"/>
    <property type="match status" value="1"/>
</dbReference>
<reference evidence="4" key="1">
    <citation type="submission" date="2025-08" db="UniProtKB">
        <authorList>
            <consortium name="RefSeq"/>
        </authorList>
    </citation>
    <scope>IDENTIFICATION</scope>
</reference>
<name>A0A8B7ZJ70_ACAPL</name>
<dbReference type="RefSeq" id="XP_022105062.1">
    <property type="nucleotide sequence ID" value="XM_022249370.1"/>
</dbReference>
<dbReference type="OrthoDB" id="10028859at2759"/>
<feature type="domain" description="F5/8 type C" evidence="2">
    <location>
        <begin position="102"/>
        <end position="264"/>
    </location>
</feature>
<organism evidence="3 4">
    <name type="scientific">Acanthaster planci</name>
    <name type="common">Crown-of-thorns starfish</name>
    <dbReference type="NCBI Taxonomy" id="133434"/>
    <lineage>
        <taxon>Eukaryota</taxon>
        <taxon>Metazoa</taxon>
        <taxon>Echinodermata</taxon>
        <taxon>Eleutherozoa</taxon>
        <taxon>Asterozoa</taxon>
        <taxon>Asteroidea</taxon>
        <taxon>Valvatacea</taxon>
        <taxon>Valvatida</taxon>
        <taxon>Acanthasteridae</taxon>
        <taxon>Acanthaster</taxon>
    </lineage>
</organism>
<dbReference type="Proteomes" id="UP000694845">
    <property type="component" value="Unplaced"/>
</dbReference>
<dbReference type="CDD" id="cd00057">
    <property type="entry name" value="FA58C"/>
    <property type="match status" value="1"/>
</dbReference>
<feature type="signal peptide" evidence="1">
    <location>
        <begin position="1"/>
        <end position="24"/>
    </location>
</feature>
<evidence type="ECO:0000259" key="2">
    <source>
        <dbReference type="PROSITE" id="PS50022"/>
    </source>
</evidence>